<dbReference type="GO" id="GO:0008253">
    <property type="term" value="F:5'-nucleotidase activity"/>
    <property type="evidence" value="ECO:0000314"/>
    <property type="project" value="dictyBase"/>
</dbReference>
<dbReference type="CDD" id="cd00055">
    <property type="entry name" value="EGF_Lam"/>
    <property type="match status" value="1"/>
</dbReference>
<gene>
    <name evidence="8" type="primary">5NT</name>
    <name evidence="8" type="ORF">DDB_G0287199</name>
</gene>
<dbReference type="InterPro" id="IPR000742">
    <property type="entry name" value="EGF"/>
</dbReference>
<evidence type="ECO:0000256" key="5">
    <source>
        <dbReference type="SAM" id="MobiDB-lite"/>
    </source>
</evidence>
<dbReference type="PANTHER" id="PTHR31341:SF15">
    <property type="entry name" value="EGF-LIKE DOMAIN-CONTAINING PROTEIN"/>
    <property type="match status" value="1"/>
</dbReference>
<dbReference type="CDD" id="cd00102">
    <property type="entry name" value="IPT"/>
    <property type="match status" value="1"/>
</dbReference>
<reference evidence="8 9" key="1">
    <citation type="journal article" date="2005" name="Nature">
        <title>The genome of the social amoeba Dictyostelium discoideum.</title>
        <authorList>
            <consortium name="The Dictyostelium discoideum Sequencing Consortium"/>
            <person name="Eichinger L."/>
            <person name="Pachebat J.A."/>
            <person name="Glockner G."/>
            <person name="Rajandream M.A."/>
            <person name="Sucgang R."/>
            <person name="Berriman M."/>
            <person name="Song J."/>
            <person name="Olsen R."/>
            <person name="Szafranski K."/>
            <person name="Xu Q."/>
            <person name="Tunggal B."/>
            <person name="Kummerfeld S."/>
            <person name="Madera M."/>
            <person name="Konfortov B.A."/>
            <person name="Rivero F."/>
            <person name="Bankier A.T."/>
            <person name="Lehmann R."/>
            <person name="Hamlin N."/>
            <person name="Davies R."/>
            <person name="Gaudet P."/>
            <person name="Fey P."/>
            <person name="Pilcher K."/>
            <person name="Chen G."/>
            <person name="Saunders D."/>
            <person name="Sodergren E."/>
            <person name="Davis P."/>
            <person name="Kerhornou A."/>
            <person name="Nie X."/>
            <person name="Hall N."/>
            <person name="Anjard C."/>
            <person name="Hemphill L."/>
            <person name="Bason N."/>
            <person name="Farbrother P."/>
            <person name="Desany B."/>
            <person name="Just E."/>
            <person name="Morio T."/>
            <person name="Rost R."/>
            <person name="Churcher C."/>
            <person name="Cooper J."/>
            <person name="Haydock S."/>
            <person name="van Driessche N."/>
            <person name="Cronin A."/>
            <person name="Goodhead I."/>
            <person name="Muzny D."/>
            <person name="Mourier T."/>
            <person name="Pain A."/>
            <person name="Lu M."/>
            <person name="Harper D."/>
            <person name="Lindsay R."/>
            <person name="Hauser H."/>
            <person name="James K."/>
            <person name="Quiles M."/>
            <person name="Madan Babu M."/>
            <person name="Saito T."/>
            <person name="Buchrieser C."/>
            <person name="Wardroper A."/>
            <person name="Felder M."/>
            <person name="Thangavelu M."/>
            <person name="Johnson D."/>
            <person name="Knights A."/>
            <person name="Loulseged H."/>
            <person name="Mungall K."/>
            <person name="Oliver K."/>
            <person name="Price C."/>
            <person name="Quail M.A."/>
            <person name="Urushihara H."/>
            <person name="Hernandez J."/>
            <person name="Rabbinowitsch E."/>
            <person name="Steffen D."/>
            <person name="Sanders M."/>
            <person name="Ma J."/>
            <person name="Kohara Y."/>
            <person name="Sharp S."/>
            <person name="Simmonds M."/>
            <person name="Spiegler S."/>
            <person name="Tivey A."/>
            <person name="Sugano S."/>
            <person name="White B."/>
            <person name="Walker D."/>
            <person name="Woodward J."/>
            <person name="Winckler T."/>
            <person name="Tanaka Y."/>
            <person name="Shaulsky G."/>
            <person name="Schleicher M."/>
            <person name="Weinstock G."/>
            <person name="Rosenthal A."/>
            <person name="Cox E.C."/>
            <person name="Chisholm R.L."/>
            <person name="Gibbs R."/>
            <person name="Loomis W.F."/>
            <person name="Platzer M."/>
            <person name="Kay R.R."/>
            <person name="Williams J."/>
            <person name="Dear P.H."/>
            <person name="Noegel A.A."/>
            <person name="Barrell B."/>
            <person name="Kuspa A."/>
        </authorList>
    </citation>
    <scope>NUCLEOTIDE SEQUENCE [LARGE SCALE GENOMIC DNA]</scope>
    <source>
        <strain evidence="8 9">AX4</strain>
    </source>
</reference>
<dbReference type="KEGG" id="ddi:DDB_G0287199"/>
<organism evidence="8 9">
    <name type="scientific">Dictyostelium discoideum</name>
    <name type="common">Social amoeba</name>
    <dbReference type="NCBI Taxonomy" id="44689"/>
    <lineage>
        <taxon>Eukaryota</taxon>
        <taxon>Amoebozoa</taxon>
        <taxon>Evosea</taxon>
        <taxon>Eumycetozoa</taxon>
        <taxon>Dictyostelia</taxon>
        <taxon>Dictyosteliales</taxon>
        <taxon>Dictyosteliaceae</taxon>
        <taxon>Dictyostelium</taxon>
    </lineage>
</organism>
<evidence type="ECO:0000256" key="6">
    <source>
        <dbReference type="SAM" id="SignalP"/>
    </source>
</evidence>
<dbReference type="PaxDb" id="44689-DDB0231569"/>
<evidence type="ECO:0000256" key="2">
    <source>
        <dbReference type="ARBA" id="ARBA00022729"/>
    </source>
</evidence>
<dbReference type="InterPro" id="IPR013783">
    <property type="entry name" value="Ig-like_fold"/>
</dbReference>
<dbReference type="InterPro" id="IPR052014">
    <property type="entry name" value="Dictyostelium_Tiger"/>
</dbReference>
<sequence length="578" mass="63335">MKLLLLLFLIINSIILSKCGYSQTNEKIIVTGEFDKTIDKYTISFSNIGDITQLCSINTTILTCFPPAKSINGGFLVYDKEEGTNVIDITTVVLSPYISSMDPKVIPTSSIEITIRGFYFNANSNPETNKTSTHLLVTIGGSNVDINSTASDSVKFYPPSFFQTPLTISLTNVDSGKKSNSIKFKYELPNIESLSVVDIKDNNNKTTQQYLNISGTNFGSKQSMKLVFVEIHDFNNDSLIITKLTDILSINDTNLLIKINSDSSSGNIYVNANSQQSNTLPLYLTPIITNVDFPNYNGDTINITGSYLSDIYLSPSTKLNCSTILIKDSNTDDDDNGDDTLSSTSDSSSSSTKATTSSSSNNNIYYKKCKFPQRNLNDSISFSIFSRSVGNNVNHDSNEFKSHYQKPIIDAVVPNGFYVNNKLNFTFYGTNWANYTNTTITIADKPCKVLEITSSTIVCYYEAGVEILQNPISYVITVDGQRNNIAPDSDTSTISFYSLCPGQSFSNGTTSPTSSTNTTTQGCSNSGTCNPVTGLCQCLPTKTGKICDQDKYSSNSTSKLLSTSSLFLLLLIFITLFY</sequence>
<dbReference type="Proteomes" id="UP000002195">
    <property type="component" value="Unassembled WGS sequence"/>
</dbReference>
<dbReference type="Gene3D" id="2.60.40.10">
    <property type="entry name" value="Immunoglobulins"/>
    <property type="match status" value="3"/>
</dbReference>
<dbReference type="STRING" id="44689.Q54KR8"/>
<dbReference type="InterPro" id="IPR002049">
    <property type="entry name" value="LE_dom"/>
</dbReference>
<feature type="chain" id="PRO_5004250091" description="EGF-like domain-containing protein" evidence="6">
    <location>
        <begin position="18"/>
        <end position="578"/>
    </location>
</feature>
<feature type="domain" description="EGF-like" evidence="7">
    <location>
        <begin position="536"/>
        <end position="547"/>
    </location>
</feature>
<dbReference type="HOGENOM" id="CLU_472097_0_0_1"/>
<dbReference type="PANTHER" id="PTHR31341">
    <property type="entry name" value="IPT/TIG DOMAIN-CONTAINING PROTEIN-RELATED-RELATED"/>
    <property type="match status" value="1"/>
</dbReference>
<dbReference type="GO" id="GO:0030587">
    <property type="term" value="P:sorocarp development"/>
    <property type="evidence" value="ECO:0000270"/>
    <property type="project" value="dictyBase"/>
</dbReference>
<keyword evidence="9" id="KW-1185">Reference proteome</keyword>
<dbReference type="InterPro" id="IPR014756">
    <property type="entry name" value="Ig_E-set"/>
</dbReference>
<dbReference type="VEuPathDB" id="AmoebaDB:DDB_G0287199"/>
<comment type="subcellular location">
    <subcellularLocation>
        <location evidence="1">Membrane</location>
    </subcellularLocation>
</comment>
<evidence type="ECO:0000256" key="4">
    <source>
        <dbReference type="ARBA" id="ARBA00023180"/>
    </source>
</evidence>
<dbReference type="RefSeq" id="XP_637362.1">
    <property type="nucleotide sequence ID" value="XM_632270.1"/>
</dbReference>
<dbReference type="InterPro" id="IPR002909">
    <property type="entry name" value="IPT_dom"/>
</dbReference>
<comment type="caution">
    <text evidence="8">The sequence shown here is derived from an EMBL/GenBank/DDBJ whole genome shotgun (WGS) entry which is preliminary data.</text>
</comment>
<dbReference type="CDD" id="cd00603">
    <property type="entry name" value="IPT_PCSR"/>
    <property type="match status" value="1"/>
</dbReference>
<dbReference type="PROSITE" id="PS00022">
    <property type="entry name" value="EGF_1"/>
    <property type="match status" value="1"/>
</dbReference>
<name>Q54KR8_DICDI</name>
<feature type="region of interest" description="Disordered" evidence="5">
    <location>
        <begin position="332"/>
        <end position="360"/>
    </location>
</feature>
<keyword evidence="2 6" id="KW-0732">Signal</keyword>
<dbReference type="Pfam" id="PF01833">
    <property type="entry name" value="TIG"/>
    <property type="match status" value="2"/>
</dbReference>
<evidence type="ECO:0000313" key="9">
    <source>
        <dbReference type="Proteomes" id="UP000002195"/>
    </source>
</evidence>
<evidence type="ECO:0000256" key="1">
    <source>
        <dbReference type="ARBA" id="ARBA00004370"/>
    </source>
</evidence>
<dbReference type="GO" id="GO:0009897">
    <property type="term" value="C:external side of plasma membrane"/>
    <property type="evidence" value="ECO:0000314"/>
    <property type="project" value="dictyBase"/>
</dbReference>
<keyword evidence="3" id="KW-0472">Membrane</keyword>
<dbReference type="EMBL" id="AAFI02000098">
    <property type="protein sequence ID" value="EAL63874.1"/>
    <property type="molecule type" value="Genomic_DNA"/>
</dbReference>
<accession>Q54KR8</accession>
<protein>
    <recommendedName>
        <fullName evidence="7">EGF-like domain-containing protein</fullName>
    </recommendedName>
</protein>
<feature type="signal peptide" evidence="6">
    <location>
        <begin position="1"/>
        <end position="17"/>
    </location>
</feature>
<evidence type="ECO:0000256" key="3">
    <source>
        <dbReference type="ARBA" id="ARBA00023136"/>
    </source>
</evidence>
<dbReference type="SUPFAM" id="SSF81296">
    <property type="entry name" value="E set domains"/>
    <property type="match status" value="2"/>
</dbReference>
<dbReference type="OMA" id="NIGDITQ"/>
<dbReference type="dictyBase" id="DDB_G0287199">
    <property type="gene designation" value="5nt"/>
</dbReference>
<proteinExistence type="predicted"/>
<keyword evidence="4" id="KW-0325">Glycoprotein</keyword>
<evidence type="ECO:0000313" key="8">
    <source>
        <dbReference type="EMBL" id="EAL63874.1"/>
    </source>
</evidence>
<feature type="compositionally biased region" description="Low complexity" evidence="5">
    <location>
        <begin position="339"/>
        <end position="360"/>
    </location>
</feature>
<dbReference type="GO" id="GO:0031288">
    <property type="term" value="P:sorocarp morphogenesis"/>
    <property type="evidence" value="ECO:0000315"/>
    <property type="project" value="dictyBase"/>
</dbReference>
<dbReference type="GeneID" id="8625984"/>
<dbReference type="AlphaFoldDB" id="Q54KR8"/>
<dbReference type="FunCoup" id="Q54KR8">
    <property type="interactions" value="2"/>
</dbReference>
<dbReference type="InParanoid" id="Q54KR8"/>
<evidence type="ECO:0000259" key="7">
    <source>
        <dbReference type="PROSITE" id="PS00022"/>
    </source>
</evidence>